<evidence type="ECO:0000313" key="2">
    <source>
        <dbReference type="Proteomes" id="UP001163603"/>
    </source>
</evidence>
<organism evidence="1 2">
    <name type="scientific">Pistacia integerrima</name>
    <dbReference type="NCBI Taxonomy" id="434235"/>
    <lineage>
        <taxon>Eukaryota</taxon>
        <taxon>Viridiplantae</taxon>
        <taxon>Streptophyta</taxon>
        <taxon>Embryophyta</taxon>
        <taxon>Tracheophyta</taxon>
        <taxon>Spermatophyta</taxon>
        <taxon>Magnoliopsida</taxon>
        <taxon>eudicotyledons</taxon>
        <taxon>Gunneridae</taxon>
        <taxon>Pentapetalae</taxon>
        <taxon>rosids</taxon>
        <taxon>malvids</taxon>
        <taxon>Sapindales</taxon>
        <taxon>Anacardiaceae</taxon>
        <taxon>Pistacia</taxon>
    </lineage>
</organism>
<dbReference type="EMBL" id="CM047749">
    <property type="protein sequence ID" value="KAJ0010875.1"/>
    <property type="molecule type" value="Genomic_DNA"/>
</dbReference>
<name>A0ACC0X5U9_9ROSI</name>
<reference evidence="2" key="1">
    <citation type="journal article" date="2023" name="G3 (Bethesda)">
        <title>Genome assembly and association tests identify interacting loci associated with vigor, precocity, and sex in interspecific pistachio rootstocks.</title>
        <authorList>
            <person name="Palmer W."/>
            <person name="Jacygrad E."/>
            <person name="Sagayaradj S."/>
            <person name="Cavanaugh K."/>
            <person name="Han R."/>
            <person name="Bertier L."/>
            <person name="Beede B."/>
            <person name="Kafkas S."/>
            <person name="Golino D."/>
            <person name="Preece J."/>
            <person name="Michelmore R."/>
        </authorList>
    </citation>
    <scope>NUCLEOTIDE SEQUENCE [LARGE SCALE GENOMIC DNA]</scope>
</reference>
<evidence type="ECO:0000313" key="1">
    <source>
        <dbReference type="EMBL" id="KAJ0010875.1"/>
    </source>
</evidence>
<dbReference type="Proteomes" id="UP001163603">
    <property type="component" value="Chromosome 14"/>
</dbReference>
<keyword evidence="2" id="KW-1185">Reference proteome</keyword>
<protein>
    <submittedName>
        <fullName evidence="1">Uncharacterized protein</fullName>
    </submittedName>
</protein>
<sequence length="270" mass="31274">MDSITSSLHHLLSHPTILHFTWSPPLTFASSPQFLFLTLLTYLSLTFLLSRYFPLLSLPPHFLKPISALHSLLLLLLSLILALGCSLSILLHTPNLRHALCFPPRTPPSGSLFFWAYLFYLSKILEFFDTFLIILSNSIRRLTFLHVYHHATVVIMCYLWLNTSQSLFPIALVTNASVHVIMYLYYLLCAMGMRPTWKRLVTDCQIVQFVFSFCVSVLMLWYHFTGLGCSGIWGWCFNAVFNFSLLALFVDFHGKNYHKKRRVEEDDKRL</sequence>
<proteinExistence type="predicted"/>
<gene>
    <name evidence="1" type="ORF">Pint_32949</name>
</gene>
<comment type="caution">
    <text evidence="1">The sequence shown here is derived from an EMBL/GenBank/DDBJ whole genome shotgun (WGS) entry which is preliminary data.</text>
</comment>
<accession>A0ACC0X5U9</accession>